<dbReference type="InterPro" id="IPR041657">
    <property type="entry name" value="HTH_17"/>
</dbReference>
<gene>
    <name evidence="2" type="ORF">HHU12_31935</name>
</gene>
<dbReference type="GO" id="GO:0003677">
    <property type="term" value="F:DNA binding"/>
    <property type="evidence" value="ECO:0007669"/>
    <property type="project" value="InterPro"/>
</dbReference>
<dbReference type="EMBL" id="JABANE010000182">
    <property type="protein sequence ID" value="NME72613.1"/>
    <property type="molecule type" value="Genomic_DNA"/>
</dbReference>
<evidence type="ECO:0000259" key="1">
    <source>
        <dbReference type="Pfam" id="PF12728"/>
    </source>
</evidence>
<dbReference type="Pfam" id="PF12728">
    <property type="entry name" value="HTH_17"/>
    <property type="match status" value="1"/>
</dbReference>
<keyword evidence="3" id="KW-1185">Reference proteome</keyword>
<dbReference type="InterPro" id="IPR009061">
    <property type="entry name" value="DNA-bd_dom_put_sf"/>
</dbReference>
<dbReference type="SUPFAM" id="SSF46955">
    <property type="entry name" value="Putative DNA-binding domain"/>
    <property type="match status" value="1"/>
</dbReference>
<name>A0A7X9XDB3_9BACT</name>
<dbReference type="Proteomes" id="UP000576082">
    <property type="component" value="Unassembled WGS sequence"/>
</dbReference>
<protein>
    <submittedName>
        <fullName evidence="2">Helix-turn-helix domain-containing protein</fullName>
    </submittedName>
</protein>
<proteinExistence type="predicted"/>
<dbReference type="InterPro" id="IPR010093">
    <property type="entry name" value="SinI_DNA-bd"/>
</dbReference>
<evidence type="ECO:0000313" key="3">
    <source>
        <dbReference type="Proteomes" id="UP000576082"/>
    </source>
</evidence>
<accession>A0A7X9XDB3</accession>
<feature type="domain" description="Helix-turn-helix" evidence="1">
    <location>
        <begin position="46"/>
        <end position="94"/>
    </location>
</feature>
<organism evidence="2 3">
    <name type="scientific">Flammeovirga aprica JL-4</name>
    <dbReference type="NCBI Taxonomy" id="694437"/>
    <lineage>
        <taxon>Bacteria</taxon>
        <taxon>Pseudomonadati</taxon>
        <taxon>Bacteroidota</taxon>
        <taxon>Cytophagia</taxon>
        <taxon>Cytophagales</taxon>
        <taxon>Flammeovirgaceae</taxon>
        <taxon>Flammeovirga</taxon>
    </lineage>
</organism>
<dbReference type="Gene3D" id="1.10.1660.10">
    <property type="match status" value="1"/>
</dbReference>
<dbReference type="AlphaFoldDB" id="A0A7X9XDB3"/>
<sequence>MLNNNLQKIEVIINGTKMIIEDQEKIQSITDIILSDTISEKASVLITSQQAADLLGMSRPTLVKLSDNGKIPFTKNGNRRMYYEKDIRAYQLKREQGAKNIGSLVDLSEDLNLEL</sequence>
<evidence type="ECO:0000313" key="2">
    <source>
        <dbReference type="EMBL" id="NME72613.1"/>
    </source>
</evidence>
<reference evidence="2 3" key="1">
    <citation type="submission" date="2020-04" db="EMBL/GenBank/DDBJ databases">
        <title>Flammeovirga sp. SR4, a novel species isolated from seawater.</title>
        <authorList>
            <person name="Wang X."/>
        </authorList>
    </citation>
    <scope>NUCLEOTIDE SEQUENCE [LARGE SCALE GENOMIC DNA]</scope>
    <source>
        <strain evidence="2 3">ATCC 23126</strain>
    </source>
</reference>
<comment type="caution">
    <text evidence="2">The sequence shown here is derived from an EMBL/GenBank/DDBJ whole genome shotgun (WGS) entry which is preliminary data.</text>
</comment>
<dbReference type="NCBIfam" id="TIGR01764">
    <property type="entry name" value="excise"/>
    <property type="match status" value="1"/>
</dbReference>
<dbReference type="RefSeq" id="WP_169660799.1">
    <property type="nucleotide sequence ID" value="NZ_JABANE010000182.1"/>
</dbReference>